<dbReference type="Proteomes" id="UP001150581">
    <property type="component" value="Unassembled WGS sequence"/>
</dbReference>
<protein>
    <submittedName>
        <fullName evidence="1">Mannosyltransferase</fullName>
        <ecNumber evidence="1">2.4.1.2</ecNumber>
    </submittedName>
</protein>
<proteinExistence type="predicted"/>
<name>A0ACC1IPA3_9FUNG</name>
<reference evidence="1" key="1">
    <citation type="submission" date="2022-07" db="EMBL/GenBank/DDBJ databases">
        <title>Phylogenomic reconstructions and comparative analyses of Kickxellomycotina fungi.</title>
        <authorList>
            <person name="Reynolds N.K."/>
            <person name="Stajich J.E."/>
            <person name="Barry K."/>
            <person name="Grigoriev I.V."/>
            <person name="Crous P."/>
            <person name="Smith M.E."/>
        </authorList>
    </citation>
    <scope>NUCLEOTIDE SEQUENCE</scope>
    <source>
        <strain evidence="1">Benny 63K</strain>
    </source>
</reference>
<keyword evidence="2" id="KW-1185">Reference proteome</keyword>
<dbReference type="EMBL" id="JANBPG010000253">
    <property type="protein sequence ID" value="KAJ1898258.1"/>
    <property type="molecule type" value="Genomic_DNA"/>
</dbReference>
<dbReference type="EC" id="2.4.1.2" evidence="1"/>
<evidence type="ECO:0000313" key="1">
    <source>
        <dbReference type="EMBL" id="KAJ1898258.1"/>
    </source>
</evidence>
<organism evidence="1 2">
    <name type="scientific">Kickxella alabastrina</name>
    <dbReference type="NCBI Taxonomy" id="61397"/>
    <lineage>
        <taxon>Eukaryota</taxon>
        <taxon>Fungi</taxon>
        <taxon>Fungi incertae sedis</taxon>
        <taxon>Zoopagomycota</taxon>
        <taxon>Kickxellomycotina</taxon>
        <taxon>Kickxellomycetes</taxon>
        <taxon>Kickxellales</taxon>
        <taxon>Kickxellaceae</taxon>
        <taxon>Kickxella</taxon>
    </lineage>
</organism>
<gene>
    <name evidence="1" type="primary">ALG9</name>
    <name evidence="1" type="ORF">LPJ66_002860</name>
</gene>
<evidence type="ECO:0000313" key="2">
    <source>
        <dbReference type="Proteomes" id="UP001150581"/>
    </source>
</evidence>
<sequence>MLHQRRSLKQERAEKRTLKISRKAQKKIASTETTKIHASDQSQTPSTRAAQVSDEFLPSFNLIFRIFSLIRISGALSSPIQDCDEVFNYWEPLHFLQFGQGMQTWEYAPQFALRSYGFLELYRAPVWLLHLVLGFRSKVQVYYGLRIVLALVSAACEAAFVRGVGRFGDRRVARVTALALFGMAGMFHAAVALLPSSFAMYFTALGSAAAMQRRGERAWVRRTLPAVSAFVAASACGWPYAAVAAVPFFIEEIMESGSSCNIGVWWRLRRIAVLALTGAAVSALALGAMVLVDSQYYGHTVVAAWNQVAYNVLGGGPGSELYGTEPWYFYIKNGLVNANIVMILALASLPLWLAYRIVLWLSTRRGQASGAQQQQAVAQLHTSHRLLFYRILPFNLALLVFSLQPHKEERFLTVVYPHLCFSAAVSLSLLHPLAAWLAELLHRGGVRRWVDRLGLALMLCATALGVLRMAALGQYYSAPTRVFASLPAIEKSPTPLPLLPLGPSIKTLFGARTRDTQDTLGGNGPSRVVCLGKDWYRFPSSYWLPAGYCLEFTQSGFDGHLPGSFTPVAQSGSVQASTSAVRNDFNALNLWEPSHVVDSSACDYFVNTEYPHRAPLQGVLGEEEKAGGGWRSLHCLPILDTENSMLLARVLYIPKKVVRLLELFSGSGRWQAWGKMCVYERGAGVGLNGN</sequence>
<keyword evidence="1" id="KW-0808">Transferase</keyword>
<keyword evidence="1" id="KW-0328">Glycosyltransferase</keyword>
<comment type="caution">
    <text evidence="1">The sequence shown here is derived from an EMBL/GenBank/DDBJ whole genome shotgun (WGS) entry which is preliminary data.</text>
</comment>
<accession>A0ACC1IPA3</accession>